<evidence type="ECO:0000313" key="2">
    <source>
        <dbReference type="Proteomes" id="UP001595191"/>
    </source>
</evidence>
<keyword evidence="2" id="KW-1185">Reference proteome</keyword>
<evidence type="ECO:0000313" key="1">
    <source>
        <dbReference type="EMBL" id="MFH6603044.1"/>
    </source>
</evidence>
<gene>
    <name evidence="1" type="ORF">ACEZ3G_06115</name>
</gene>
<comment type="caution">
    <text evidence="1">The sequence shown here is derived from an EMBL/GenBank/DDBJ whole genome shotgun (WGS) entry which is preliminary data.</text>
</comment>
<dbReference type="EMBL" id="JBHFPV010000001">
    <property type="protein sequence ID" value="MFH6603044.1"/>
    <property type="molecule type" value="Genomic_DNA"/>
</dbReference>
<reference evidence="1" key="1">
    <citation type="submission" date="2024-09" db="EMBL/GenBank/DDBJ databases">
        <authorList>
            <person name="Liu J."/>
        </authorList>
    </citation>
    <scope>NUCLEOTIDE SEQUENCE</scope>
    <source>
        <strain evidence="1">NBU2967</strain>
    </source>
</reference>
<accession>A0ACC7LJ34</accession>
<proteinExistence type="predicted"/>
<organism evidence="1 2">
    <name type="scientific">Meishania litoralis</name>
    <dbReference type="NCBI Taxonomy" id="3434685"/>
    <lineage>
        <taxon>Bacteria</taxon>
        <taxon>Pseudomonadati</taxon>
        <taxon>Bacteroidota</taxon>
        <taxon>Flavobacteriia</taxon>
        <taxon>Flavobacteriales</taxon>
        <taxon>Flavobacteriaceae</taxon>
        <taxon>Meishania</taxon>
    </lineage>
</organism>
<name>A0ACC7LJ34_9FLAO</name>
<dbReference type="Proteomes" id="UP001595191">
    <property type="component" value="Unassembled WGS sequence"/>
</dbReference>
<sequence>MEPKHEHTTAILVFANSSGEETKRKAIKCGNRLFDALTANTLKTVKMAGMPFFHLTETEQRGDSFGERFANAIQYVFDLGYENIITVGNDSPHLTKVHLKTALIALETKKAIIGPSADGGFYLMGLHRSNFKKSVFEALSWQTSRLREEIVSILSDSGKKITMLPVLFDIDTIWDARIIAKHVVGIAENVLRIIQSIISPNHGAKTPPSSYIETLYSQNLFNKGSPLSFFS</sequence>
<protein>
    <submittedName>
        <fullName evidence="1">DUF2064 domain-containing protein</fullName>
    </submittedName>
</protein>